<accession>A0ABW2N7V0</accession>
<organism evidence="2 3">
    <name type="scientific">Nocardioides astragali</name>
    <dbReference type="NCBI Taxonomy" id="1776736"/>
    <lineage>
        <taxon>Bacteria</taxon>
        <taxon>Bacillati</taxon>
        <taxon>Actinomycetota</taxon>
        <taxon>Actinomycetes</taxon>
        <taxon>Propionibacteriales</taxon>
        <taxon>Nocardioidaceae</taxon>
        <taxon>Nocardioides</taxon>
    </lineage>
</organism>
<dbReference type="PANTHER" id="PTHR11695">
    <property type="entry name" value="ALCOHOL DEHYDROGENASE RELATED"/>
    <property type="match status" value="1"/>
</dbReference>
<dbReference type="PANTHER" id="PTHR11695:SF294">
    <property type="entry name" value="RETICULON-4-INTERACTING PROTEIN 1, MITOCHONDRIAL"/>
    <property type="match status" value="1"/>
</dbReference>
<dbReference type="SMART" id="SM00829">
    <property type="entry name" value="PKS_ER"/>
    <property type="match status" value="1"/>
</dbReference>
<protein>
    <submittedName>
        <fullName evidence="2">NAD(P)-dependent alcohol dehydrogenase</fullName>
    </submittedName>
</protein>
<dbReference type="CDD" id="cd08267">
    <property type="entry name" value="MDR1"/>
    <property type="match status" value="1"/>
</dbReference>
<dbReference type="RefSeq" id="WP_255892531.1">
    <property type="nucleotide sequence ID" value="NZ_JAFMZM010000006.1"/>
</dbReference>
<dbReference type="Proteomes" id="UP001596524">
    <property type="component" value="Unassembled WGS sequence"/>
</dbReference>
<gene>
    <name evidence="2" type="ORF">ACFQO6_17620</name>
</gene>
<name>A0ABW2N7V0_9ACTN</name>
<dbReference type="InterPro" id="IPR050700">
    <property type="entry name" value="YIM1/Zinc_Alcohol_DH_Fams"/>
</dbReference>
<evidence type="ECO:0000313" key="2">
    <source>
        <dbReference type="EMBL" id="MFC7362097.1"/>
    </source>
</evidence>
<dbReference type="Pfam" id="PF13602">
    <property type="entry name" value="ADH_zinc_N_2"/>
    <property type="match status" value="1"/>
</dbReference>
<dbReference type="Pfam" id="PF08240">
    <property type="entry name" value="ADH_N"/>
    <property type="match status" value="1"/>
</dbReference>
<reference evidence="3" key="1">
    <citation type="journal article" date="2019" name="Int. J. Syst. Evol. Microbiol.">
        <title>The Global Catalogue of Microorganisms (GCM) 10K type strain sequencing project: providing services to taxonomists for standard genome sequencing and annotation.</title>
        <authorList>
            <consortium name="The Broad Institute Genomics Platform"/>
            <consortium name="The Broad Institute Genome Sequencing Center for Infectious Disease"/>
            <person name="Wu L."/>
            <person name="Ma J."/>
        </authorList>
    </citation>
    <scope>NUCLEOTIDE SEQUENCE [LARGE SCALE GENOMIC DNA]</scope>
    <source>
        <strain evidence="3">FCH27</strain>
    </source>
</reference>
<dbReference type="EMBL" id="JBHTCH010000020">
    <property type="protein sequence ID" value="MFC7362097.1"/>
    <property type="molecule type" value="Genomic_DNA"/>
</dbReference>
<feature type="domain" description="Enoyl reductase (ER)" evidence="1">
    <location>
        <begin position="10"/>
        <end position="311"/>
    </location>
</feature>
<comment type="caution">
    <text evidence="2">The sequence shown here is derived from an EMBL/GenBank/DDBJ whole genome shotgun (WGS) entry which is preliminary data.</text>
</comment>
<sequence>MLAAVVEQYGPPELVGVREVPAPSPAKGGVLVRVRAAAVTSADGRIRAARFPRGFGQVARLAFGVRRPRRPVLGGVFSGVVEEVGPGVEGVAVGDEVCGMTGARLGTHAELVAARADRLVVKPAEVTHEDAAAVLFGGTTALHFLRDRVRPGQRVLVNGASGAIGTTAVQLARRAGGHVTGVCSAANAGLVRDLGAESVLDYARTPLASVTQRWDVVLDTVGNVSTPLGRSLLAPGGVLLLAVADLGQTLRARGDVFAGPAPERPEDFTTLLDLVAAGDLRVVVSRTLPLDDIVEAHRLVDSGRKVGNVVVTP</sequence>
<evidence type="ECO:0000259" key="1">
    <source>
        <dbReference type="SMART" id="SM00829"/>
    </source>
</evidence>
<dbReference type="InterPro" id="IPR013154">
    <property type="entry name" value="ADH-like_N"/>
</dbReference>
<dbReference type="InterPro" id="IPR011032">
    <property type="entry name" value="GroES-like_sf"/>
</dbReference>
<keyword evidence="3" id="KW-1185">Reference proteome</keyword>
<dbReference type="InterPro" id="IPR036291">
    <property type="entry name" value="NAD(P)-bd_dom_sf"/>
</dbReference>
<dbReference type="Gene3D" id="3.40.50.720">
    <property type="entry name" value="NAD(P)-binding Rossmann-like Domain"/>
    <property type="match status" value="1"/>
</dbReference>
<dbReference type="SUPFAM" id="SSF50129">
    <property type="entry name" value="GroES-like"/>
    <property type="match status" value="1"/>
</dbReference>
<dbReference type="Gene3D" id="3.90.180.10">
    <property type="entry name" value="Medium-chain alcohol dehydrogenases, catalytic domain"/>
    <property type="match status" value="1"/>
</dbReference>
<evidence type="ECO:0000313" key="3">
    <source>
        <dbReference type="Proteomes" id="UP001596524"/>
    </source>
</evidence>
<dbReference type="SUPFAM" id="SSF51735">
    <property type="entry name" value="NAD(P)-binding Rossmann-fold domains"/>
    <property type="match status" value="1"/>
</dbReference>
<dbReference type="InterPro" id="IPR020843">
    <property type="entry name" value="ER"/>
</dbReference>
<proteinExistence type="predicted"/>